<dbReference type="InterPro" id="IPR037226">
    <property type="entry name" value="CAC2185-like_sf"/>
</dbReference>
<name>A0ABS7L8K8_9FIRM</name>
<protein>
    <submittedName>
        <fullName evidence="1">DUF1919 domain-containing protein</fullName>
    </submittedName>
</protein>
<reference evidence="1 2" key="1">
    <citation type="journal article" date="2020" name="New Microbes New Infect">
        <title>Sellimonas caecigallum sp. nov., description and genome sequence of a new member of the Sellimonas genus isolated from the cecum of feral chicken.</title>
        <authorList>
            <person name="Wongkuna S."/>
            <person name="Ghimire S."/>
            <person name="Antony L."/>
            <person name="Chankhamhaengdecha S."/>
            <person name="Janvilisri T."/>
            <person name="Scaria J."/>
        </authorList>
    </citation>
    <scope>NUCLEOTIDE SEQUENCE [LARGE SCALE GENOMIC DNA]</scope>
    <source>
        <strain evidence="1 2">SW451</strain>
    </source>
</reference>
<evidence type="ECO:0000313" key="1">
    <source>
        <dbReference type="EMBL" id="MBY0759328.1"/>
    </source>
</evidence>
<dbReference type="Pfam" id="PF08942">
    <property type="entry name" value="DUF1919"/>
    <property type="match status" value="1"/>
</dbReference>
<organism evidence="1 2">
    <name type="scientific">Sellimonas caecigallum</name>
    <dbReference type="NCBI Taxonomy" id="2592333"/>
    <lineage>
        <taxon>Bacteria</taxon>
        <taxon>Bacillati</taxon>
        <taxon>Bacillota</taxon>
        <taxon>Clostridia</taxon>
        <taxon>Lachnospirales</taxon>
        <taxon>Lachnospiraceae</taxon>
        <taxon>Sellimonas</taxon>
    </lineage>
</organism>
<comment type="caution">
    <text evidence="1">The sequence shown here is derived from an EMBL/GenBank/DDBJ whole genome shotgun (WGS) entry which is preliminary data.</text>
</comment>
<dbReference type="Proteomes" id="UP000779049">
    <property type="component" value="Unassembled WGS sequence"/>
</dbReference>
<dbReference type="RefSeq" id="WP_275952210.1">
    <property type="nucleotide sequence ID" value="NZ_CP173660.1"/>
</dbReference>
<proteinExistence type="predicted"/>
<accession>A0ABS7L8K8</accession>
<dbReference type="SUPFAM" id="SSF142795">
    <property type="entry name" value="CAC2185-like"/>
    <property type="match status" value="1"/>
</dbReference>
<dbReference type="EMBL" id="VIRV01000014">
    <property type="protein sequence ID" value="MBY0759328.1"/>
    <property type="molecule type" value="Genomic_DNA"/>
</dbReference>
<keyword evidence="2" id="KW-1185">Reference proteome</keyword>
<sequence>MQILSKVKKIWVQCNPLAKIRKRSMRKQLHNKNITFLCPNCIGGILFHDLGLRFMSPTVNLMMTQTDFVKFVLNMECYLNEKFVFYTDPEYSCPCAHLGDIDVHFTHYHTEQEAENKWKDRIKRIQKENIFIFLEERDGLTKEEILKLCTLKVKGIVVFTANEYEDIPYAVFLKKYQKQGEVGNILKRSIINDSREYERYFDFVKWFNDANGSDYDISTFVR</sequence>
<evidence type="ECO:0000313" key="2">
    <source>
        <dbReference type="Proteomes" id="UP000779049"/>
    </source>
</evidence>
<gene>
    <name evidence="1" type="ORF">FLB61_09570</name>
</gene>
<dbReference type="InterPro" id="IPR015037">
    <property type="entry name" value="DUF1919"/>
</dbReference>